<evidence type="ECO:0000259" key="1">
    <source>
        <dbReference type="Pfam" id="PF01636"/>
    </source>
</evidence>
<dbReference type="Pfam" id="PF01636">
    <property type="entry name" value="APH"/>
    <property type="match status" value="1"/>
</dbReference>
<reference evidence="2" key="1">
    <citation type="submission" date="2020-10" db="EMBL/GenBank/DDBJ databases">
        <title>De novo genome project of the cellulose decomposer Thermobifida halotolerans type strain.</title>
        <authorList>
            <person name="Nagy I."/>
            <person name="Horvath B."/>
            <person name="Kukolya J."/>
            <person name="Nagy I."/>
            <person name="Orsini M."/>
        </authorList>
    </citation>
    <scope>NUCLEOTIDE SEQUENCE</scope>
    <source>
        <strain evidence="2">DSM 44931</strain>
    </source>
</reference>
<dbReference type="KEGG" id="thao:NI17_015035"/>
<feature type="domain" description="Aminoglycoside phosphotransferase" evidence="1">
    <location>
        <begin position="192"/>
        <end position="375"/>
    </location>
</feature>
<dbReference type="AlphaFoldDB" id="A0AA97LU67"/>
<dbReference type="RefSeq" id="WP_068692224.1">
    <property type="nucleotide sequence ID" value="NZ_CP063196.1"/>
</dbReference>
<dbReference type="SUPFAM" id="SSF56112">
    <property type="entry name" value="Protein kinase-like (PK-like)"/>
    <property type="match status" value="1"/>
</dbReference>
<dbReference type="Gene3D" id="3.90.1200.10">
    <property type="match status" value="1"/>
</dbReference>
<sequence length="430" mass="44881">MHHSADEELTRADPRLPGLGVLLSSRSVLDLLDSLLPTGVERPRRVEVERGRYLRGTGLAATLTLHYADGPRHAFARALPPDAAGTAEEVRYARQWTGRPDGRTVDLGALEEPRLRGPLCAADLGLVLGPPVDDRALPSVRRFAAVPQRFVDTADASAHTLSYLAGHRWVGRIDDAAGHPRLVVHARSGGVNAASHLAPAVAGLPVPDLVRVSRYGLLVTRWLPGEPLDRLAARDGAAGRAALAETGRLLARLHSVPPPRELPPADPAPRVARAAEEVAALLPGLAGRVRAAARECAAALDDVSDAPRALVHGGLHAGRVLVGDGGPALTCLEEAHVAHPATDLADLAAAEYARRPAGGAPPSVPEALLDGYLDGLGSPAAAERTRRGLGAHSAAALLRRATVPFRLGAADWDARVTDLVAAAETALAAR</sequence>
<gene>
    <name evidence="2" type="ORF">NI17_015035</name>
</gene>
<evidence type="ECO:0000313" key="2">
    <source>
        <dbReference type="EMBL" id="UOE18157.1"/>
    </source>
</evidence>
<dbReference type="Proteomes" id="UP000265719">
    <property type="component" value="Chromosome"/>
</dbReference>
<keyword evidence="3" id="KW-1185">Reference proteome</keyword>
<protein>
    <submittedName>
        <fullName evidence="2">Phosphotransferase</fullName>
    </submittedName>
</protein>
<organism evidence="2 3">
    <name type="scientific">Thermobifida halotolerans</name>
    <dbReference type="NCBI Taxonomy" id="483545"/>
    <lineage>
        <taxon>Bacteria</taxon>
        <taxon>Bacillati</taxon>
        <taxon>Actinomycetota</taxon>
        <taxon>Actinomycetes</taxon>
        <taxon>Streptosporangiales</taxon>
        <taxon>Nocardiopsidaceae</taxon>
        <taxon>Thermobifida</taxon>
    </lineage>
</organism>
<dbReference type="EMBL" id="CP063196">
    <property type="protein sequence ID" value="UOE18157.1"/>
    <property type="molecule type" value="Genomic_DNA"/>
</dbReference>
<accession>A0AA97LU67</accession>
<proteinExistence type="predicted"/>
<dbReference type="InterPro" id="IPR011009">
    <property type="entry name" value="Kinase-like_dom_sf"/>
</dbReference>
<dbReference type="InterPro" id="IPR002575">
    <property type="entry name" value="Aminoglycoside_PTrfase"/>
</dbReference>
<name>A0AA97LU67_9ACTN</name>
<evidence type="ECO:0000313" key="3">
    <source>
        <dbReference type="Proteomes" id="UP000265719"/>
    </source>
</evidence>